<protein>
    <submittedName>
        <fullName evidence="2">Transcriptional regulator</fullName>
    </submittedName>
</protein>
<evidence type="ECO:0000313" key="2">
    <source>
        <dbReference type="EMBL" id="GER36112.1"/>
    </source>
</evidence>
<dbReference type="EMBL" id="BKCP01005072">
    <property type="protein sequence ID" value="GER36112.1"/>
    <property type="molecule type" value="Genomic_DNA"/>
</dbReference>
<sequence length="237" mass="25953">FTELERVEHLKVPPDFPPIELRHVFPKTVHSGQPRLPVHDDLRGPAVHGGEGREPARHGLDHREPERLVKRRLDKSAPGVGYAAVELSVAQPVHLGRDPPELTVQVVGLDQVVHFLHLGSFLEVFRLLAAVTADHDEVDEVAEAGAVGVELDEAGEVLDAVETGHAANRDCVPLRGVRLALLEEIDQYTRDLLPIVRVDVKARLPVHDNLGGPAVHGGEIREPARHGSKEAENKHLP</sequence>
<feature type="non-terminal residue" evidence="2">
    <location>
        <position position="1"/>
    </location>
</feature>
<dbReference type="AlphaFoldDB" id="A0A5A7PU99"/>
<dbReference type="Proteomes" id="UP000325081">
    <property type="component" value="Unassembled WGS sequence"/>
</dbReference>
<gene>
    <name evidence="2" type="ORF">STAS_12421</name>
</gene>
<keyword evidence="3" id="KW-1185">Reference proteome</keyword>
<feature type="compositionally biased region" description="Basic and acidic residues" evidence="1">
    <location>
        <begin position="50"/>
        <end position="60"/>
    </location>
</feature>
<feature type="compositionally biased region" description="Basic and acidic residues" evidence="1">
    <location>
        <begin position="218"/>
        <end position="237"/>
    </location>
</feature>
<feature type="region of interest" description="Disordered" evidence="1">
    <location>
        <begin position="212"/>
        <end position="237"/>
    </location>
</feature>
<feature type="region of interest" description="Disordered" evidence="1">
    <location>
        <begin position="30"/>
        <end position="60"/>
    </location>
</feature>
<proteinExistence type="predicted"/>
<evidence type="ECO:0000256" key="1">
    <source>
        <dbReference type="SAM" id="MobiDB-lite"/>
    </source>
</evidence>
<reference evidence="3" key="1">
    <citation type="journal article" date="2019" name="Curr. Biol.">
        <title>Genome Sequence of Striga asiatica Provides Insight into the Evolution of Plant Parasitism.</title>
        <authorList>
            <person name="Yoshida S."/>
            <person name="Kim S."/>
            <person name="Wafula E.K."/>
            <person name="Tanskanen J."/>
            <person name="Kim Y.M."/>
            <person name="Honaas L."/>
            <person name="Yang Z."/>
            <person name="Spallek T."/>
            <person name="Conn C.E."/>
            <person name="Ichihashi Y."/>
            <person name="Cheong K."/>
            <person name="Cui S."/>
            <person name="Der J.P."/>
            <person name="Gundlach H."/>
            <person name="Jiao Y."/>
            <person name="Hori C."/>
            <person name="Ishida J.K."/>
            <person name="Kasahara H."/>
            <person name="Kiba T."/>
            <person name="Kim M.S."/>
            <person name="Koo N."/>
            <person name="Laohavisit A."/>
            <person name="Lee Y.H."/>
            <person name="Lumba S."/>
            <person name="McCourt P."/>
            <person name="Mortimer J.C."/>
            <person name="Mutuku J.M."/>
            <person name="Nomura T."/>
            <person name="Sasaki-Sekimoto Y."/>
            <person name="Seto Y."/>
            <person name="Wang Y."/>
            <person name="Wakatake T."/>
            <person name="Sakakibara H."/>
            <person name="Demura T."/>
            <person name="Yamaguchi S."/>
            <person name="Yoneyama K."/>
            <person name="Manabe R.I."/>
            <person name="Nelson D.C."/>
            <person name="Schulman A.H."/>
            <person name="Timko M.P."/>
            <person name="dePamphilis C.W."/>
            <person name="Choi D."/>
            <person name="Shirasu K."/>
        </authorList>
    </citation>
    <scope>NUCLEOTIDE SEQUENCE [LARGE SCALE GENOMIC DNA]</scope>
    <source>
        <strain evidence="3">cv. UVA1</strain>
    </source>
</reference>
<accession>A0A5A7PU99</accession>
<evidence type="ECO:0000313" key="3">
    <source>
        <dbReference type="Proteomes" id="UP000325081"/>
    </source>
</evidence>
<comment type="caution">
    <text evidence="2">The sequence shown here is derived from an EMBL/GenBank/DDBJ whole genome shotgun (WGS) entry which is preliminary data.</text>
</comment>
<organism evidence="2 3">
    <name type="scientific">Striga asiatica</name>
    <name type="common">Asiatic witchweed</name>
    <name type="synonym">Buchnera asiatica</name>
    <dbReference type="NCBI Taxonomy" id="4170"/>
    <lineage>
        <taxon>Eukaryota</taxon>
        <taxon>Viridiplantae</taxon>
        <taxon>Streptophyta</taxon>
        <taxon>Embryophyta</taxon>
        <taxon>Tracheophyta</taxon>
        <taxon>Spermatophyta</taxon>
        <taxon>Magnoliopsida</taxon>
        <taxon>eudicotyledons</taxon>
        <taxon>Gunneridae</taxon>
        <taxon>Pentapetalae</taxon>
        <taxon>asterids</taxon>
        <taxon>lamiids</taxon>
        <taxon>Lamiales</taxon>
        <taxon>Orobanchaceae</taxon>
        <taxon>Buchnereae</taxon>
        <taxon>Striga</taxon>
    </lineage>
</organism>
<name>A0A5A7PU99_STRAF</name>